<evidence type="ECO:0000256" key="1">
    <source>
        <dbReference type="SAM" id="MobiDB-lite"/>
    </source>
</evidence>
<feature type="region of interest" description="Disordered" evidence="1">
    <location>
        <begin position="660"/>
        <end position="679"/>
    </location>
</feature>
<dbReference type="RefSeq" id="WP_100103377.1">
    <property type="nucleotide sequence ID" value="NZ_CAWNMT010000001.1"/>
</dbReference>
<accession>A0A2D3T887</accession>
<dbReference type="AlphaFoldDB" id="A0A2D3T887"/>
<feature type="region of interest" description="Disordered" evidence="1">
    <location>
        <begin position="1"/>
        <end position="21"/>
    </location>
</feature>
<reference evidence="3" key="2">
    <citation type="submission" date="2017-11" db="EMBL/GenBank/DDBJ databases">
        <title>PacBio sequencing of new strain of the secondary endosymbiont Candidatus Hamiltonella defensa.</title>
        <authorList>
            <person name="Strand M.R."/>
            <person name="Oliver K."/>
        </authorList>
    </citation>
    <scope>NUCLEOTIDE SEQUENCE [LARGE SCALE GENOMIC DNA]</scope>
    <source>
        <strain evidence="3">A2C</strain>
    </source>
</reference>
<evidence type="ECO:0000313" key="2">
    <source>
        <dbReference type="EMBL" id="ATW30036.1"/>
    </source>
</evidence>
<evidence type="ECO:0000313" key="3">
    <source>
        <dbReference type="Proteomes" id="UP000230008"/>
    </source>
</evidence>
<sequence>MLDFGTRKSRRRSTSVQEKNKEFTQKATFKLGRNKEFTINLYGKKNKNIFNRMSENAFKEAFKDILLTVEEKFEEITIKNRPATFNLFISKNYNDDKQFINQSKKSVKENYNMHVNTYYHTESEQPDRIKAVFAQALICHWADQKNFENPILDTIMDGIANYIYDLSKSKDYKPIMIDDKIVKEIKGKGFAEIIKDTDLVKKHPSIKSALIYFIDENSPDLNLIKKWSNLINQNTSLKELEKVFNQDIEDLSQKLKKNNESHIFDKFIEREESKAEFVSSHYGLKIYTQPDPSTFHFEKPEKSDIKEPIHQKTEEIIPPQVSLPTQQENTFYLKKTFSFDLKDGKKIDVNLHTKNHFNDTFLSQENISDALKKVVETFVKLNLRPDLDATFNLFISQDVSDLQKSIGSNENDSDSHVYDMRVNARSGTSQSYTDNSLLRPIDMNAITKVFAQSLASHVTKNKNLQNTILGAFGDYIYDLSKIKKEGTPFILKETNDYQWMQKIKNFEYNKLINFMKKDSLLQKVMLALLDQKSSRTAINFWVEEINKNNHSPNEFLEARMNKIRDKIGAERLREYLIEFVEKYTYEKITDRRFYSPINGIRYGDLRNQDPPQSAYSYEHKTPASFFRSSKSMRSPGDTENISLIRDASGSFVSQERGIYTNHSPVQNGSKNSAIIFPNN</sequence>
<organism evidence="2 3">
    <name type="scientific">Candidatus Williamhamiltonella defendens</name>
    <dbReference type="NCBI Taxonomy" id="138072"/>
    <lineage>
        <taxon>Bacteria</taxon>
        <taxon>Pseudomonadati</taxon>
        <taxon>Pseudomonadota</taxon>
        <taxon>Gammaproteobacteria</taxon>
        <taxon>Enterobacterales</taxon>
        <taxon>Enterobacteriaceae</taxon>
        <taxon>aphid secondary symbionts</taxon>
        <taxon>Candidatus Williamhamiltonella</taxon>
    </lineage>
</organism>
<gene>
    <name evidence="2" type="ORF">BJP41_06500</name>
</gene>
<reference evidence="3" key="1">
    <citation type="submission" date="2016-10" db="EMBL/GenBank/DDBJ databases">
        <authorList>
            <person name="Chevignon G."/>
        </authorList>
    </citation>
    <scope>NUCLEOTIDE SEQUENCE [LARGE SCALE GENOMIC DNA]</scope>
    <source>
        <strain evidence="3">A2C</strain>
    </source>
</reference>
<dbReference type="Proteomes" id="UP000230008">
    <property type="component" value="Chromosome"/>
</dbReference>
<proteinExistence type="predicted"/>
<name>A0A2D3T887_9ENTR</name>
<dbReference type="EMBL" id="CP017606">
    <property type="protein sequence ID" value="ATW30036.1"/>
    <property type="molecule type" value="Genomic_DNA"/>
</dbReference>
<protein>
    <submittedName>
        <fullName evidence="2">Uncharacterized protein</fullName>
    </submittedName>
</protein>